<reference evidence="12" key="1">
    <citation type="journal article" date="2023" name="BMC Genomics">
        <title>Chromosome-level genome assemblies of Cutaneotrichosporon spp. (Trichosporonales, Basidiomycota) reveal imbalanced evolution between nucleotide sequences and chromosome synteny.</title>
        <authorList>
            <person name="Kobayashi Y."/>
            <person name="Kayamori A."/>
            <person name="Aoki K."/>
            <person name="Shiwa Y."/>
            <person name="Matsutani M."/>
            <person name="Fujita N."/>
            <person name="Sugita T."/>
            <person name="Iwasaki W."/>
            <person name="Tanaka N."/>
            <person name="Takashima M."/>
        </authorList>
    </citation>
    <scope>NUCLEOTIDE SEQUENCE</scope>
    <source>
        <strain evidence="12">HIS019</strain>
    </source>
</reference>
<dbReference type="Gene3D" id="3.30.457.50">
    <property type="entry name" value="Chromosome segregation protein Spc25"/>
    <property type="match status" value="1"/>
</dbReference>
<keyword evidence="4 9" id="KW-0498">Mitosis</keyword>
<dbReference type="GeneID" id="85498440"/>
<evidence type="ECO:0000256" key="1">
    <source>
        <dbReference type="ARBA" id="ARBA00006379"/>
    </source>
</evidence>
<organism evidence="12 13">
    <name type="scientific">Cutaneotrichosporon cavernicola</name>
    <dbReference type="NCBI Taxonomy" id="279322"/>
    <lineage>
        <taxon>Eukaryota</taxon>
        <taxon>Fungi</taxon>
        <taxon>Dikarya</taxon>
        <taxon>Basidiomycota</taxon>
        <taxon>Agaricomycotina</taxon>
        <taxon>Tremellomycetes</taxon>
        <taxon>Trichosporonales</taxon>
        <taxon>Trichosporonaceae</taxon>
        <taxon>Cutaneotrichosporon</taxon>
    </lineage>
</organism>
<comment type="subunit">
    <text evidence="9">Component of the NDC80 complex.</text>
</comment>
<keyword evidence="9" id="KW-0539">Nucleus</keyword>
<dbReference type="GO" id="GO:0031262">
    <property type="term" value="C:Ndc80 complex"/>
    <property type="evidence" value="ECO:0007669"/>
    <property type="project" value="InterPro"/>
</dbReference>
<dbReference type="RefSeq" id="XP_060459835.1">
    <property type="nucleotide sequence ID" value="XM_060603552.1"/>
</dbReference>
<evidence type="ECO:0000256" key="6">
    <source>
        <dbReference type="ARBA" id="ARBA00023054"/>
    </source>
</evidence>
<evidence type="ECO:0000313" key="13">
    <source>
        <dbReference type="Proteomes" id="UP001233271"/>
    </source>
</evidence>
<protein>
    <recommendedName>
        <fullName evidence="9">Kinetochore protein SPC25</fullName>
    </recommendedName>
</protein>
<evidence type="ECO:0000256" key="5">
    <source>
        <dbReference type="ARBA" id="ARBA00022838"/>
    </source>
</evidence>
<evidence type="ECO:0000256" key="8">
    <source>
        <dbReference type="ARBA" id="ARBA00023328"/>
    </source>
</evidence>
<feature type="coiled-coil region" evidence="10">
    <location>
        <begin position="57"/>
        <end position="95"/>
    </location>
</feature>
<dbReference type="EMBL" id="AP028218">
    <property type="protein sequence ID" value="BEI94570.1"/>
    <property type="molecule type" value="Genomic_DNA"/>
</dbReference>
<evidence type="ECO:0000256" key="7">
    <source>
        <dbReference type="ARBA" id="ARBA00023306"/>
    </source>
</evidence>
<comment type="similarity">
    <text evidence="1 9">Belongs to the SPC25 family.</text>
</comment>
<name>A0AA48L9V1_9TREE</name>
<evidence type="ECO:0000256" key="9">
    <source>
        <dbReference type="RuleBase" id="RU367150"/>
    </source>
</evidence>
<comment type="subcellular location">
    <subcellularLocation>
        <location evidence="9">Nucleus</location>
    </subcellularLocation>
    <subcellularLocation>
        <location evidence="9">Chromosome</location>
        <location evidence="9">Centromere</location>
        <location evidence="9">Kinetochore</location>
    </subcellularLocation>
</comment>
<dbReference type="GO" id="GO:0007059">
    <property type="term" value="P:chromosome segregation"/>
    <property type="evidence" value="ECO:0007669"/>
    <property type="project" value="InterPro"/>
</dbReference>
<dbReference type="GO" id="GO:0051301">
    <property type="term" value="P:cell division"/>
    <property type="evidence" value="ECO:0007669"/>
    <property type="project" value="UniProtKB-UniRule"/>
</dbReference>
<dbReference type="KEGG" id="ccac:CcaHIS019_0701420"/>
<dbReference type="InterPro" id="IPR045143">
    <property type="entry name" value="Spc25"/>
</dbReference>
<dbReference type="Pfam" id="PF08234">
    <property type="entry name" value="Spindle_Spc25"/>
    <property type="match status" value="1"/>
</dbReference>
<accession>A0AA48L9V1</accession>
<keyword evidence="2 9" id="KW-0158">Chromosome</keyword>
<dbReference type="GO" id="GO:0005634">
    <property type="term" value="C:nucleus"/>
    <property type="evidence" value="ECO:0007669"/>
    <property type="project" value="UniProtKB-SubCell"/>
</dbReference>
<feature type="domain" description="Chromosome segregation protein Spc25 C-terminal" evidence="11">
    <location>
        <begin position="173"/>
        <end position="240"/>
    </location>
</feature>
<dbReference type="PANTHER" id="PTHR14281">
    <property type="entry name" value="KINETOCHORE PROTEIN SPC25-RELATED"/>
    <property type="match status" value="1"/>
</dbReference>
<evidence type="ECO:0000313" key="12">
    <source>
        <dbReference type="EMBL" id="BEI94570.1"/>
    </source>
</evidence>
<evidence type="ECO:0000256" key="10">
    <source>
        <dbReference type="SAM" id="Coils"/>
    </source>
</evidence>
<evidence type="ECO:0000259" key="11">
    <source>
        <dbReference type="Pfam" id="PF08234"/>
    </source>
</evidence>
<keyword evidence="8 9" id="KW-0137">Centromere</keyword>
<evidence type="ECO:0000256" key="4">
    <source>
        <dbReference type="ARBA" id="ARBA00022776"/>
    </source>
</evidence>
<dbReference type="PANTHER" id="PTHR14281:SF0">
    <property type="entry name" value="KINETOCHORE PROTEIN SPC25"/>
    <property type="match status" value="1"/>
</dbReference>
<evidence type="ECO:0000256" key="2">
    <source>
        <dbReference type="ARBA" id="ARBA00022454"/>
    </source>
</evidence>
<gene>
    <name evidence="12" type="primary">SPC25</name>
    <name evidence="12" type="ORF">CcaverHIS019_0701420</name>
</gene>
<keyword evidence="13" id="KW-1185">Reference proteome</keyword>
<evidence type="ECO:0000256" key="3">
    <source>
        <dbReference type="ARBA" id="ARBA00022618"/>
    </source>
</evidence>
<proteinExistence type="inferred from homology"/>
<dbReference type="CDD" id="cd23784">
    <property type="entry name" value="RWD_Spc25"/>
    <property type="match status" value="1"/>
</dbReference>
<dbReference type="InterPro" id="IPR013255">
    <property type="entry name" value="Spc25_C"/>
</dbReference>
<keyword evidence="5 9" id="KW-0995">Kinetochore</keyword>
<keyword evidence="3 9" id="KW-0132">Cell division</keyword>
<keyword evidence="6 10" id="KW-0175">Coiled coil</keyword>
<comment type="function">
    <text evidence="9">Acts as a component of the essential kinetochore-associated NDC80 complex, which is required for chromosome segregation and spindle checkpoint activity.</text>
</comment>
<dbReference type="AlphaFoldDB" id="A0AA48L9V1"/>
<keyword evidence="7 9" id="KW-0131">Cell cycle</keyword>
<dbReference type="Proteomes" id="UP001233271">
    <property type="component" value="Chromosome 7a"/>
</dbReference>
<sequence>MATIIFPKLSLKESLNRAPGAPAFELGFEAFQDKMVAFTEAIDAYVLREKEAISQSAAQHTAAVRNLHAEKEDTEARIEDARAREREMLENIEAERHHLTGLTASVGRLHSQLNKLREQGSTLDGELSGVRREVGVERATKERQVKILSDMGGADETQLAILEGALGLKIAGVADGRLLFTFTLIDSAKPYREFCFVLDVKDEYAVPLCDPPIATGELVAQLNADRDLGAFVRRVRAAFVAHAAR</sequence>